<evidence type="ECO:0000313" key="2">
    <source>
        <dbReference type="EMBL" id="KAF2816927.1"/>
    </source>
</evidence>
<sequence length="162" mass="18099">MLLYCLLAFGLASSYIEVHSNLQHHSDLLTTAPSKQRNPALVTAKTSPLPTPLCQNTIALTNPAYPWQKSRTRSAAKETLRLNTYPQPQDLLRSFVLRTNVSTDSAASESAIQGWELQELVEVARAVSRSSMRKGEEQELHLQLYWNQANDKGNGRAEAMFT</sequence>
<evidence type="ECO:0000313" key="4">
    <source>
        <dbReference type="RefSeq" id="XP_033583891.1"/>
    </source>
</evidence>
<organism evidence="2">
    <name type="scientific">Mytilinidion resinicola</name>
    <dbReference type="NCBI Taxonomy" id="574789"/>
    <lineage>
        <taxon>Eukaryota</taxon>
        <taxon>Fungi</taxon>
        <taxon>Dikarya</taxon>
        <taxon>Ascomycota</taxon>
        <taxon>Pezizomycotina</taxon>
        <taxon>Dothideomycetes</taxon>
        <taxon>Pleosporomycetidae</taxon>
        <taxon>Mytilinidiales</taxon>
        <taxon>Mytilinidiaceae</taxon>
        <taxon>Mytilinidion</taxon>
    </lineage>
</organism>
<feature type="signal peptide" evidence="1">
    <location>
        <begin position="1"/>
        <end position="20"/>
    </location>
</feature>
<name>A0A6A6Z9N5_9PEZI</name>
<protein>
    <submittedName>
        <fullName evidence="2 4">Uncharacterized protein</fullName>
    </submittedName>
</protein>
<reference evidence="2 4" key="1">
    <citation type="journal article" date="2020" name="Stud. Mycol.">
        <title>101 Dothideomycetes genomes: a test case for predicting lifestyles and emergence of pathogens.</title>
        <authorList>
            <person name="Haridas S."/>
            <person name="Albert R."/>
            <person name="Binder M."/>
            <person name="Bloem J."/>
            <person name="Labutti K."/>
            <person name="Salamov A."/>
            <person name="Andreopoulos B."/>
            <person name="Baker S."/>
            <person name="Barry K."/>
            <person name="Bills G."/>
            <person name="Bluhm B."/>
            <person name="Cannon C."/>
            <person name="Castanera R."/>
            <person name="Culley D."/>
            <person name="Daum C."/>
            <person name="Ezra D."/>
            <person name="Gonzalez J."/>
            <person name="Henrissat B."/>
            <person name="Kuo A."/>
            <person name="Liang C."/>
            <person name="Lipzen A."/>
            <person name="Lutzoni F."/>
            <person name="Magnuson J."/>
            <person name="Mondo S."/>
            <person name="Nolan M."/>
            <person name="Ohm R."/>
            <person name="Pangilinan J."/>
            <person name="Park H.-J."/>
            <person name="Ramirez L."/>
            <person name="Alfaro M."/>
            <person name="Sun H."/>
            <person name="Tritt A."/>
            <person name="Yoshinaga Y."/>
            <person name="Zwiers L.-H."/>
            <person name="Turgeon B."/>
            <person name="Goodwin S."/>
            <person name="Spatafora J."/>
            <person name="Crous P."/>
            <person name="Grigoriev I."/>
        </authorList>
    </citation>
    <scope>NUCLEOTIDE SEQUENCE</scope>
    <source>
        <strain evidence="2 4">CBS 304.34</strain>
    </source>
</reference>
<dbReference type="AlphaFoldDB" id="A0A6A6Z9N5"/>
<dbReference type="RefSeq" id="XP_033583891.1">
    <property type="nucleotide sequence ID" value="XM_033724690.1"/>
</dbReference>
<feature type="chain" id="PRO_5044629673" evidence="1">
    <location>
        <begin position="21"/>
        <end position="162"/>
    </location>
</feature>
<dbReference type="Proteomes" id="UP000504636">
    <property type="component" value="Unplaced"/>
</dbReference>
<dbReference type="GeneID" id="54465583"/>
<reference evidence="4" key="3">
    <citation type="submission" date="2025-04" db="UniProtKB">
        <authorList>
            <consortium name="RefSeq"/>
        </authorList>
    </citation>
    <scope>IDENTIFICATION</scope>
    <source>
        <strain evidence="4">CBS 304.34</strain>
    </source>
</reference>
<dbReference type="EMBL" id="MU003692">
    <property type="protein sequence ID" value="KAF2816927.1"/>
    <property type="molecule type" value="Genomic_DNA"/>
</dbReference>
<keyword evidence="3" id="KW-1185">Reference proteome</keyword>
<evidence type="ECO:0000256" key="1">
    <source>
        <dbReference type="SAM" id="SignalP"/>
    </source>
</evidence>
<reference evidence="4" key="2">
    <citation type="submission" date="2020-04" db="EMBL/GenBank/DDBJ databases">
        <authorList>
            <consortium name="NCBI Genome Project"/>
        </authorList>
    </citation>
    <scope>NUCLEOTIDE SEQUENCE</scope>
    <source>
        <strain evidence="4">CBS 304.34</strain>
    </source>
</reference>
<evidence type="ECO:0000313" key="3">
    <source>
        <dbReference type="Proteomes" id="UP000504636"/>
    </source>
</evidence>
<keyword evidence="1" id="KW-0732">Signal</keyword>
<accession>A0A6A6Z9N5</accession>
<gene>
    <name evidence="2 4" type="ORF">BDZ99DRAFT_513195</name>
</gene>
<proteinExistence type="predicted"/>